<name>I0BR18_9BACL</name>
<dbReference type="NCBIfam" id="TIGR00254">
    <property type="entry name" value="GGDEF"/>
    <property type="match status" value="1"/>
</dbReference>
<feature type="domain" description="GGDEF" evidence="2">
    <location>
        <begin position="227"/>
        <end position="361"/>
    </location>
</feature>
<keyword evidence="1" id="KW-0812">Transmembrane</keyword>
<evidence type="ECO:0000313" key="3">
    <source>
        <dbReference type="EMBL" id="AFH64815.1"/>
    </source>
</evidence>
<keyword evidence="1" id="KW-1133">Transmembrane helix</keyword>
<dbReference type="InterPro" id="IPR043128">
    <property type="entry name" value="Rev_trsase/Diguanyl_cyclase"/>
</dbReference>
<proteinExistence type="predicted"/>
<organism evidence="3 4">
    <name type="scientific">Paenibacillus mucilaginosus K02</name>
    <dbReference type="NCBI Taxonomy" id="997761"/>
    <lineage>
        <taxon>Bacteria</taxon>
        <taxon>Bacillati</taxon>
        <taxon>Bacillota</taxon>
        <taxon>Bacilli</taxon>
        <taxon>Bacillales</taxon>
        <taxon>Paenibacillaceae</taxon>
        <taxon>Paenibacillus</taxon>
    </lineage>
</organism>
<evidence type="ECO:0000313" key="4">
    <source>
        <dbReference type="Proteomes" id="UP000007392"/>
    </source>
</evidence>
<dbReference type="FunFam" id="3.30.70.270:FF:000001">
    <property type="entry name" value="Diguanylate cyclase domain protein"/>
    <property type="match status" value="1"/>
</dbReference>
<dbReference type="Proteomes" id="UP000007392">
    <property type="component" value="Chromosome"/>
</dbReference>
<dbReference type="GO" id="GO:0052621">
    <property type="term" value="F:diguanylate cyclase activity"/>
    <property type="evidence" value="ECO:0007669"/>
    <property type="project" value="TreeGrafter"/>
</dbReference>
<dbReference type="PANTHER" id="PTHR45138:SF9">
    <property type="entry name" value="DIGUANYLATE CYCLASE DGCM-RELATED"/>
    <property type="match status" value="1"/>
</dbReference>
<gene>
    <name evidence="3" type="ORF">B2K_29635</name>
</gene>
<sequence length="361" mass="41104">MPQDVFLNLSMNFLTMFVFFQLYFRYKVYVRSETVRHIILGVGFGLAQFLYRSFPIFIEGYREPIIIGGATFITAAVFGGGIAAFIAGCFPDLIGLAVRLLDQDARPFMPGFLVFIWVTVAVVVLAFRFLKWRRWQIWLLLNFVFYVLLHFLTPNSASTSFAVYRMAIELGCGALIYYFVSYMHQAHVTQKQLERYALTDGLTGISNVRFFQEVFPKLFSAAQRGKIGLSLLVTDIDFFKKINDTLGHPAGDQVLVEYAGLLRDNFRGTEIITRNGGEEFSVMFANVNREQALEASKRFHELVREHVFLEGHEKGPLRLTVSAGLAAYSAGVYSEPRELYAAADEQLYKAKREGRDRLYSV</sequence>
<dbReference type="EMBL" id="CP003422">
    <property type="protein sequence ID" value="AFH64815.1"/>
    <property type="molecule type" value="Genomic_DNA"/>
</dbReference>
<dbReference type="CDD" id="cd01949">
    <property type="entry name" value="GGDEF"/>
    <property type="match status" value="1"/>
</dbReference>
<feature type="transmembrane region" description="Helical" evidence="1">
    <location>
        <begin position="38"/>
        <end position="58"/>
    </location>
</feature>
<dbReference type="KEGG" id="pmw:B2K_29635"/>
<dbReference type="Pfam" id="PF00990">
    <property type="entry name" value="GGDEF"/>
    <property type="match status" value="1"/>
</dbReference>
<dbReference type="Gene3D" id="3.30.70.270">
    <property type="match status" value="1"/>
</dbReference>
<keyword evidence="1" id="KW-0472">Membrane</keyword>
<reference evidence="3 4" key="1">
    <citation type="submission" date="2013-06" db="EMBL/GenBank/DDBJ databases">
        <title>Complete genome sequence of Paenibacillus mucilaginosus K02.</title>
        <authorList>
            <person name="Xiao B."/>
            <person name="Sun L."/>
            <person name="Xiao L."/>
            <person name="Lian B."/>
        </authorList>
    </citation>
    <scope>NUCLEOTIDE SEQUENCE [LARGE SCALE GENOMIC DNA]</scope>
    <source>
        <strain evidence="3 4">K02</strain>
    </source>
</reference>
<dbReference type="HOGENOM" id="CLU_000445_11_1_9"/>
<feature type="transmembrane region" description="Helical" evidence="1">
    <location>
        <begin position="64"/>
        <end position="87"/>
    </location>
</feature>
<feature type="transmembrane region" description="Helical" evidence="1">
    <location>
        <begin position="108"/>
        <end position="129"/>
    </location>
</feature>
<evidence type="ECO:0000256" key="1">
    <source>
        <dbReference type="SAM" id="Phobius"/>
    </source>
</evidence>
<dbReference type="SUPFAM" id="SSF55073">
    <property type="entry name" value="Nucleotide cyclase"/>
    <property type="match status" value="1"/>
</dbReference>
<feature type="transmembrane region" description="Helical" evidence="1">
    <location>
        <begin position="162"/>
        <end position="180"/>
    </location>
</feature>
<dbReference type="AlphaFoldDB" id="I0BR18"/>
<dbReference type="PROSITE" id="PS50887">
    <property type="entry name" value="GGDEF"/>
    <property type="match status" value="1"/>
</dbReference>
<dbReference type="InterPro" id="IPR029787">
    <property type="entry name" value="Nucleotide_cyclase"/>
</dbReference>
<dbReference type="InterPro" id="IPR000160">
    <property type="entry name" value="GGDEF_dom"/>
</dbReference>
<evidence type="ECO:0000259" key="2">
    <source>
        <dbReference type="PROSITE" id="PS50887"/>
    </source>
</evidence>
<protein>
    <submittedName>
        <fullName evidence="3">Diguanylate cyclase</fullName>
    </submittedName>
</protein>
<feature type="transmembrane region" description="Helical" evidence="1">
    <location>
        <begin position="6"/>
        <end position="26"/>
    </location>
</feature>
<accession>I0BR18</accession>
<dbReference type="PATRIC" id="fig|997761.3.peg.5926"/>
<feature type="transmembrane region" description="Helical" evidence="1">
    <location>
        <begin position="135"/>
        <end position="153"/>
    </location>
</feature>
<dbReference type="PANTHER" id="PTHR45138">
    <property type="entry name" value="REGULATORY COMPONENTS OF SENSORY TRANSDUCTION SYSTEM"/>
    <property type="match status" value="1"/>
</dbReference>
<dbReference type="OrthoDB" id="9759607at2"/>
<dbReference type="InterPro" id="IPR050469">
    <property type="entry name" value="Diguanylate_Cyclase"/>
</dbReference>
<dbReference type="SMART" id="SM00267">
    <property type="entry name" value="GGDEF"/>
    <property type="match status" value="1"/>
</dbReference>